<dbReference type="AlphaFoldDB" id="A0A1X4XUB8"/>
<name>A0A1X4XUB8_9BACT</name>
<keyword evidence="8 17" id="KW-0378">Hydrolase</keyword>
<evidence type="ECO:0000256" key="1">
    <source>
        <dbReference type="ARBA" id="ARBA00004752"/>
    </source>
</evidence>
<dbReference type="PANTHER" id="PTHR32282:SF33">
    <property type="entry name" value="PEPTIDOGLYCAN GLYCOSYLTRANSFERASE"/>
    <property type="match status" value="1"/>
</dbReference>
<evidence type="ECO:0000256" key="9">
    <source>
        <dbReference type="ARBA" id="ARBA00022960"/>
    </source>
</evidence>
<evidence type="ECO:0000256" key="12">
    <source>
        <dbReference type="ARBA" id="ARBA00023316"/>
    </source>
</evidence>
<evidence type="ECO:0000259" key="16">
    <source>
        <dbReference type="Pfam" id="PF00912"/>
    </source>
</evidence>
<dbReference type="FunFam" id="1.10.3810.10:FF:000001">
    <property type="entry name" value="Penicillin-binding protein 1A"/>
    <property type="match status" value="1"/>
</dbReference>
<dbReference type="Pfam" id="PF00912">
    <property type="entry name" value="Transgly"/>
    <property type="match status" value="1"/>
</dbReference>
<dbReference type="InterPro" id="IPR050396">
    <property type="entry name" value="Glycosyltr_51/Transpeptidase"/>
</dbReference>
<keyword evidence="11" id="KW-0511">Multifunctional enzyme</keyword>
<dbReference type="InterPro" id="IPR001264">
    <property type="entry name" value="Glyco_trans_51"/>
</dbReference>
<comment type="similarity">
    <text evidence="2">In the C-terminal section; belongs to the transpeptidase family.</text>
</comment>
<dbReference type="EC" id="3.4.-.-" evidence="17"/>
<keyword evidence="7 17" id="KW-0808">Transferase</keyword>
<evidence type="ECO:0000256" key="5">
    <source>
        <dbReference type="ARBA" id="ARBA00022670"/>
    </source>
</evidence>
<dbReference type="InterPro" id="IPR036950">
    <property type="entry name" value="PBP_transglycosylase"/>
</dbReference>
<dbReference type="GO" id="GO:0006508">
    <property type="term" value="P:proteolysis"/>
    <property type="evidence" value="ECO:0007669"/>
    <property type="project" value="UniProtKB-KW"/>
</dbReference>
<comment type="catalytic activity">
    <reaction evidence="14">
        <text>[GlcNAc-(1-&gt;4)-Mur2Ac(oyl-L-Ala-gamma-D-Glu-L-Lys-D-Ala-D-Ala)](n)-di-trans,octa-cis-undecaprenyl diphosphate + beta-D-GlcNAc-(1-&gt;4)-Mur2Ac(oyl-L-Ala-gamma-D-Glu-L-Lys-D-Ala-D-Ala)-di-trans,octa-cis-undecaprenyl diphosphate = [GlcNAc-(1-&gt;4)-Mur2Ac(oyl-L-Ala-gamma-D-Glu-L-Lys-D-Ala-D-Ala)](n+1)-di-trans,octa-cis-undecaprenyl diphosphate + di-trans,octa-cis-undecaprenyl diphosphate + H(+)</text>
        <dbReference type="Rhea" id="RHEA:23708"/>
        <dbReference type="Rhea" id="RHEA-COMP:9602"/>
        <dbReference type="Rhea" id="RHEA-COMP:9603"/>
        <dbReference type="ChEBI" id="CHEBI:15378"/>
        <dbReference type="ChEBI" id="CHEBI:58405"/>
        <dbReference type="ChEBI" id="CHEBI:60033"/>
        <dbReference type="ChEBI" id="CHEBI:78435"/>
        <dbReference type="EC" id="2.4.99.28"/>
    </reaction>
</comment>
<dbReference type="GO" id="GO:0008360">
    <property type="term" value="P:regulation of cell shape"/>
    <property type="evidence" value="ECO:0007669"/>
    <property type="project" value="UniProtKB-KW"/>
</dbReference>
<evidence type="ECO:0000256" key="14">
    <source>
        <dbReference type="ARBA" id="ARBA00049902"/>
    </source>
</evidence>
<evidence type="ECO:0000313" key="18">
    <source>
        <dbReference type="Proteomes" id="UP000194141"/>
    </source>
</evidence>
<dbReference type="GO" id="GO:0009252">
    <property type="term" value="P:peptidoglycan biosynthetic process"/>
    <property type="evidence" value="ECO:0007669"/>
    <property type="project" value="UniProtKB-UniPathway"/>
</dbReference>
<keyword evidence="6 17" id="KW-0328">Glycosyltransferase</keyword>
<feature type="domain" description="Glycosyl transferase family 51" evidence="16">
    <location>
        <begin position="54"/>
        <end position="228"/>
    </location>
</feature>
<dbReference type="EMBL" id="MDSU01000020">
    <property type="protein sequence ID" value="OSS41124.1"/>
    <property type="molecule type" value="Genomic_DNA"/>
</dbReference>
<sequence length="648" mass="73282">MKKVFIIVALLFFLIFMGLSSFVISLYLQTNKDFKNLLNGDFFSKPTKIYASDGQCIAVIGTQRRQPVLFNQIDINMKKAMLAAEDSRFYQHGPISFRSIIRAAFEDLIHARVVEGGSTLTQQLVKNLYLTPKKTLYRKLKGAVLSYKISKYLTKNQILTLYLNTVYFGNGAYGIEMASKTYFNENASQLTIQQAAMLAGLVQAPSLYDPYQNPSITEKRTLYVLDRMYADNFITKTEYWQAVHSNIILRKKSSLYTYGYSNKAAYFVQHVQNWLISHYGKEIVYNGGLKVYTTLNMKLQNDAYNAVRKGILKLTTTKYKAPYYIADARNWLIKHYGENAGLEADLISINPHNGYVEALIGGDSYRKSQYDRATQAQRQPGSAFKPIVYLTALEEGFTPLYKIDDEPVEYVYGNKVWAPQNYTLKFHGPISLEYALAHSVNVATVKLLDRIGIDNVIINARKLGITETIPHNLTIALGSSSVTLKQLALVYCAIDNYGLLPKIIFIKKIYDKQNHLIYQAKPDLVRVFPKDLGFILTKMLEKVVKEGTGVYAKALGRPMAAKTGTSNHARDNWFMGFTPQLVGGVWVGFDDYKPCGPYAVGATMALPIWLNYMEHALASKSVENFPVPRHLPKIMSNFIFNNPKSSHS</sequence>
<dbReference type="STRING" id="1562698.DESAMIL20_2062"/>
<dbReference type="SUPFAM" id="SSF56601">
    <property type="entry name" value="beta-lactamase/transpeptidase-like"/>
    <property type="match status" value="1"/>
</dbReference>
<dbReference type="OrthoDB" id="9766909at2"/>
<dbReference type="RefSeq" id="WP_086034786.1">
    <property type="nucleotide sequence ID" value="NZ_MDSU01000020.1"/>
</dbReference>
<evidence type="ECO:0000256" key="13">
    <source>
        <dbReference type="ARBA" id="ARBA00034000"/>
    </source>
</evidence>
<dbReference type="Gene3D" id="3.40.710.10">
    <property type="entry name" value="DD-peptidase/beta-lactamase superfamily"/>
    <property type="match status" value="1"/>
</dbReference>
<dbReference type="Pfam" id="PF00905">
    <property type="entry name" value="Transpeptidase"/>
    <property type="match status" value="1"/>
</dbReference>
<keyword evidence="10" id="KW-0573">Peptidoglycan synthesis</keyword>
<dbReference type="GO" id="GO:0008658">
    <property type="term" value="F:penicillin binding"/>
    <property type="evidence" value="ECO:0007669"/>
    <property type="project" value="InterPro"/>
</dbReference>
<organism evidence="17 18">
    <name type="scientific">Desulfurella amilsii</name>
    <dbReference type="NCBI Taxonomy" id="1562698"/>
    <lineage>
        <taxon>Bacteria</taxon>
        <taxon>Pseudomonadati</taxon>
        <taxon>Campylobacterota</taxon>
        <taxon>Desulfurellia</taxon>
        <taxon>Desulfurellales</taxon>
        <taxon>Desulfurellaceae</taxon>
        <taxon>Desulfurella</taxon>
    </lineage>
</organism>
<evidence type="ECO:0000256" key="8">
    <source>
        <dbReference type="ARBA" id="ARBA00022801"/>
    </source>
</evidence>
<accession>A0A1X4XUB8</accession>
<evidence type="ECO:0000256" key="4">
    <source>
        <dbReference type="ARBA" id="ARBA00022645"/>
    </source>
</evidence>
<dbReference type="InterPro" id="IPR023346">
    <property type="entry name" value="Lysozyme-like_dom_sf"/>
</dbReference>
<dbReference type="InterPro" id="IPR001460">
    <property type="entry name" value="PCN-bd_Tpept"/>
</dbReference>
<evidence type="ECO:0000256" key="2">
    <source>
        <dbReference type="ARBA" id="ARBA00007090"/>
    </source>
</evidence>
<dbReference type="InterPro" id="IPR012338">
    <property type="entry name" value="Beta-lactam/transpept-like"/>
</dbReference>
<comment type="caution">
    <text evidence="17">The sequence shown here is derived from an EMBL/GenBank/DDBJ whole genome shotgun (WGS) entry which is preliminary data.</text>
</comment>
<dbReference type="GO" id="GO:0008955">
    <property type="term" value="F:peptidoglycan glycosyltransferase activity"/>
    <property type="evidence" value="ECO:0007669"/>
    <property type="project" value="UniProtKB-EC"/>
</dbReference>
<proteinExistence type="inferred from homology"/>
<keyword evidence="12" id="KW-0961">Cell wall biogenesis/degradation</keyword>
<evidence type="ECO:0000313" key="17">
    <source>
        <dbReference type="EMBL" id="OSS41124.1"/>
    </source>
</evidence>
<feature type="domain" description="Penicillin-binding protein transpeptidase" evidence="15">
    <location>
        <begin position="349"/>
        <end position="580"/>
    </location>
</feature>
<evidence type="ECO:0000256" key="11">
    <source>
        <dbReference type="ARBA" id="ARBA00023268"/>
    </source>
</evidence>
<evidence type="ECO:0000256" key="6">
    <source>
        <dbReference type="ARBA" id="ARBA00022676"/>
    </source>
</evidence>
<dbReference type="SUPFAM" id="SSF53955">
    <property type="entry name" value="Lysozyme-like"/>
    <property type="match status" value="1"/>
</dbReference>
<gene>
    <name evidence="17" type="ORF">DESAMIL20_2062</name>
</gene>
<evidence type="ECO:0000256" key="10">
    <source>
        <dbReference type="ARBA" id="ARBA00022984"/>
    </source>
</evidence>
<comment type="similarity">
    <text evidence="3">In the N-terminal section; belongs to the glycosyltransferase 51 family.</text>
</comment>
<reference evidence="17 18" key="1">
    <citation type="journal article" date="2017" name="Front. Microbiol.">
        <title>Genome Sequence of Desulfurella amilsii Strain TR1 and Comparative Genomics of Desulfurellaceae Family.</title>
        <authorList>
            <person name="Florentino A.P."/>
            <person name="Stams A.J."/>
            <person name="Sanchez-Andrea I."/>
        </authorList>
    </citation>
    <scope>NUCLEOTIDE SEQUENCE [LARGE SCALE GENOMIC DNA]</scope>
    <source>
        <strain evidence="17 18">TR1</strain>
    </source>
</reference>
<evidence type="ECO:0000259" key="15">
    <source>
        <dbReference type="Pfam" id="PF00905"/>
    </source>
</evidence>
<dbReference type="EC" id="2.4.1.129" evidence="17"/>
<comment type="pathway">
    <text evidence="1">Cell wall biogenesis; peptidoglycan biosynthesis.</text>
</comment>
<evidence type="ECO:0000256" key="3">
    <source>
        <dbReference type="ARBA" id="ARBA00007739"/>
    </source>
</evidence>
<keyword evidence="18" id="KW-1185">Reference proteome</keyword>
<dbReference type="Gene3D" id="1.10.3810.10">
    <property type="entry name" value="Biosynthetic peptidoglycan transglycosylase-like"/>
    <property type="match status" value="1"/>
</dbReference>
<dbReference type="NCBIfam" id="TIGR02074">
    <property type="entry name" value="PBP_1a_fam"/>
    <property type="match status" value="1"/>
</dbReference>
<dbReference type="GO" id="GO:0071555">
    <property type="term" value="P:cell wall organization"/>
    <property type="evidence" value="ECO:0007669"/>
    <property type="project" value="UniProtKB-KW"/>
</dbReference>
<comment type="catalytic activity">
    <reaction evidence="13">
        <text>Preferential cleavage: (Ac)2-L-Lys-D-Ala-|-D-Ala. Also transpeptidation of peptidyl-alanyl moieties that are N-acyl substituents of D-alanine.</text>
        <dbReference type="EC" id="3.4.16.4"/>
    </reaction>
</comment>
<keyword evidence="5" id="KW-0645">Protease</keyword>
<dbReference type="Proteomes" id="UP000194141">
    <property type="component" value="Unassembled WGS sequence"/>
</dbReference>
<dbReference type="UniPathway" id="UPA00219"/>
<protein>
    <submittedName>
        <fullName evidence="17">Multimodular transpeptidase-transglycosylase</fullName>
        <ecNumber evidence="17">2.4.1.129</ecNumber>
        <ecNumber evidence="17">3.4.-.-</ecNumber>
    </submittedName>
</protein>
<keyword evidence="9" id="KW-0133">Cell shape</keyword>
<dbReference type="PANTHER" id="PTHR32282">
    <property type="entry name" value="BINDING PROTEIN TRANSPEPTIDASE, PUTATIVE-RELATED"/>
    <property type="match status" value="1"/>
</dbReference>
<evidence type="ECO:0000256" key="7">
    <source>
        <dbReference type="ARBA" id="ARBA00022679"/>
    </source>
</evidence>
<dbReference type="GO" id="GO:0030288">
    <property type="term" value="C:outer membrane-bounded periplasmic space"/>
    <property type="evidence" value="ECO:0007669"/>
    <property type="project" value="TreeGrafter"/>
</dbReference>
<keyword evidence="4" id="KW-0121">Carboxypeptidase</keyword>
<dbReference type="GO" id="GO:0009002">
    <property type="term" value="F:serine-type D-Ala-D-Ala carboxypeptidase activity"/>
    <property type="evidence" value="ECO:0007669"/>
    <property type="project" value="UniProtKB-EC"/>
</dbReference>